<evidence type="ECO:0000256" key="1">
    <source>
        <dbReference type="SAM" id="MobiDB-lite"/>
    </source>
</evidence>
<reference evidence="3 4" key="1">
    <citation type="submission" date="2016-12" db="EMBL/GenBank/DDBJ databases">
        <title>The genomes of Aspergillus section Nigri reveals drivers in fungal speciation.</title>
        <authorList>
            <consortium name="DOE Joint Genome Institute"/>
            <person name="Vesth T.C."/>
            <person name="Nybo J."/>
            <person name="Theobald S."/>
            <person name="Brandl J."/>
            <person name="Frisvad J.C."/>
            <person name="Nielsen K.F."/>
            <person name="Lyhne E.K."/>
            <person name="Kogle M.E."/>
            <person name="Kuo A."/>
            <person name="Riley R."/>
            <person name="Clum A."/>
            <person name="Nolan M."/>
            <person name="Lipzen A."/>
            <person name="Salamov A."/>
            <person name="Henrissat B."/>
            <person name="Wiebenga A."/>
            <person name="De Vries R.P."/>
            <person name="Grigoriev I.V."/>
            <person name="Mortensen U.H."/>
            <person name="Andersen M.R."/>
            <person name="Baker S.E."/>
        </authorList>
    </citation>
    <scope>NUCLEOTIDE SEQUENCE [LARGE SCALE GENOMIC DNA]</scope>
    <source>
        <strain evidence="3 4">CBS 115572</strain>
    </source>
</reference>
<keyword evidence="2" id="KW-0732">Signal</keyword>
<feature type="compositionally biased region" description="Low complexity" evidence="1">
    <location>
        <begin position="163"/>
        <end position="193"/>
    </location>
</feature>
<proteinExistence type="predicted"/>
<sequence length="193" mass="20520">MSTLFVASTLCLAPAVYGYGVAEVTARAHADCHPEDPPNDRLIGDPQDAVATEDTCEKIEVKHGFDIDAYSVSMVDITKDTSDRCHALGIYANEECMGLPNALIPFFPGDTQGETRCFKDTPFDKYLYVRLLCDADDKDKDGKDGKDGSPDQPESEADKSEAPEAPADASADTPADAPAAPSSGGLLSSLGLW</sequence>
<feature type="signal peptide" evidence="2">
    <location>
        <begin position="1"/>
        <end position="18"/>
    </location>
</feature>
<dbReference type="AlphaFoldDB" id="A0A317XB15"/>
<dbReference type="OrthoDB" id="4380184at2759"/>
<feature type="region of interest" description="Disordered" evidence="1">
    <location>
        <begin position="138"/>
        <end position="193"/>
    </location>
</feature>
<evidence type="ECO:0000313" key="3">
    <source>
        <dbReference type="EMBL" id="PWY94757.1"/>
    </source>
</evidence>
<evidence type="ECO:0000313" key="4">
    <source>
        <dbReference type="Proteomes" id="UP000246702"/>
    </source>
</evidence>
<keyword evidence="4" id="KW-1185">Reference proteome</keyword>
<name>A0A317XB15_9EURO</name>
<gene>
    <name evidence="3" type="ORF">BO94DRAFT_621215</name>
</gene>
<accession>A0A317XB15</accession>
<dbReference type="Proteomes" id="UP000246702">
    <property type="component" value="Unassembled WGS sequence"/>
</dbReference>
<feature type="compositionally biased region" description="Basic and acidic residues" evidence="1">
    <location>
        <begin position="138"/>
        <end position="149"/>
    </location>
</feature>
<dbReference type="GeneID" id="37119129"/>
<comment type="caution">
    <text evidence="3">The sequence shown here is derived from an EMBL/GenBank/DDBJ whole genome shotgun (WGS) entry which is preliminary data.</text>
</comment>
<protein>
    <submittedName>
        <fullName evidence="3">Uncharacterized protein</fullName>
    </submittedName>
</protein>
<dbReference type="EMBL" id="MSFK01000004">
    <property type="protein sequence ID" value="PWY94757.1"/>
    <property type="molecule type" value="Genomic_DNA"/>
</dbReference>
<organism evidence="3 4">
    <name type="scientific">Aspergillus sclerotioniger CBS 115572</name>
    <dbReference type="NCBI Taxonomy" id="1450535"/>
    <lineage>
        <taxon>Eukaryota</taxon>
        <taxon>Fungi</taxon>
        <taxon>Dikarya</taxon>
        <taxon>Ascomycota</taxon>
        <taxon>Pezizomycotina</taxon>
        <taxon>Eurotiomycetes</taxon>
        <taxon>Eurotiomycetidae</taxon>
        <taxon>Eurotiales</taxon>
        <taxon>Aspergillaceae</taxon>
        <taxon>Aspergillus</taxon>
        <taxon>Aspergillus subgen. Circumdati</taxon>
    </lineage>
</organism>
<dbReference type="RefSeq" id="XP_025471518.1">
    <property type="nucleotide sequence ID" value="XM_025616986.1"/>
</dbReference>
<evidence type="ECO:0000256" key="2">
    <source>
        <dbReference type="SAM" id="SignalP"/>
    </source>
</evidence>
<feature type="chain" id="PRO_5016435111" evidence="2">
    <location>
        <begin position="19"/>
        <end position="193"/>
    </location>
</feature>